<proteinExistence type="predicted"/>
<organism evidence="1 2">
    <name type="scientific">Aerophobetes bacterium</name>
    <dbReference type="NCBI Taxonomy" id="2030807"/>
    <lineage>
        <taxon>Bacteria</taxon>
        <taxon>Candidatus Aerophobota</taxon>
    </lineage>
</organism>
<name>A0A497E5G5_UNCAE</name>
<evidence type="ECO:0000313" key="2">
    <source>
        <dbReference type="Proteomes" id="UP000279422"/>
    </source>
</evidence>
<comment type="caution">
    <text evidence="1">The sequence shown here is derived from an EMBL/GenBank/DDBJ whole genome shotgun (WGS) entry which is preliminary data.</text>
</comment>
<dbReference type="NCBIfam" id="TIGR00725">
    <property type="entry name" value="TIGR00725 family protein"/>
    <property type="match status" value="1"/>
</dbReference>
<dbReference type="InterPro" id="IPR052341">
    <property type="entry name" value="LOG_family_nucleotidases"/>
</dbReference>
<dbReference type="Pfam" id="PF18306">
    <property type="entry name" value="LDcluster4"/>
    <property type="match status" value="1"/>
</dbReference>
<dbReference type="PANTHER" id="PTHR43393:SF3">
    <property type="entry name" value="LYSINE DECARBOXYLASE-LIKE PROTEIN"/>
    <property type="match status" value="1"/>
</dbReference>
<sequence>MRKLIAVSGSNSGDENLTELSLKMAEEVGYYIAQKGGILICGGKGGIMEASARGAKRGGGLTIGILPGSKEEANRFIDIALSTHLGYFRNYVMISSADAVIAITGRWGTLNEVSLAISLGKPTILLKGTGGWVDILSDEEISRKFKRKAYVVCSAKEAVELAFKS</sequence>
<dbReference type="EMBL" id="QMPZ01000104">
    <property type="protein sequence ID" value="RLE08323.1"/>
    <property type="molecule type" value="Genomic_DNA"/>
</dbReference>
<gene>
    <name evidence="1" type="ORF">DRJ00_06505</name>
</gene>
<accession>A0A497E5G5</accession>
<dbReference type="InterPro" id="IPR041164">
    <property type="entry name" value="LDcluster4"/>
</dbReference>
<dbReference type="Gene3D" id="3.40.50.450">
    <property type="match status" value="1"/>
</dbReference>
<dbReference type="GO" id="GO:0005829">
    <property type="term" value="C:cytosol"/>
    <property type="evidence" value="ECO:0007669"/>
    <property type="project" value="TreeGrafter"/>
</dbReference>
<evidence type="ECO:0000313" key="1">
    <source>
        <dbReference type="EMBL" id="RLE08323.1"/>
    </source>
</evidence>
<dbReference type="InterPro" id="IPR005268">
    <property type="entry name" value="CHP00725"/>
</dbReference>
<dbReference type="Proteomes" id="UP000279422">
    <property type="component" value="Unassembled WGS sequence"/>
</dbReference>
<protein>
    <submittedName>
        <fullName evidence="1">TIGR00725 family protein</fullName>
    </submittedName>
</protein>
<dbReference type="AlphaFoldDB" id="A0A497E5G5"/>
<dbReference type="PANTHER" id="PTHR43393">
    <property type="entry name" value="CYTOKININ RIBOSIDE 5'-MONOPHOSPHATE PHOSPHORIBOHYDROLASE"/>
    <property type="match status" value="1"/>
</dbReference>
<dbReference type="SUPFAM" id="SSF102405">
    <property type="entry name" value="MCP/YpsA-like"/>
    <property type="match status" value="1"/>
</dbReference>
<reference evidence="1 2" key="1">
    <citation type="submission" date="2018-06" db="EMBL/GenBank/DDBJ databases">
        <title>Extensive metabolic versatility and redundancy in microbially diverse, dynamic hydrothermal sediments.</title>
        <authorList>
            <person name="Dombrowski N."/>
            <person name="Teske A."/>
            <person name="Baker B.J."/>
        </authorList>
    </citation>
    <scope>NUCLEOTIDE SEQUENCE [LARGE SCALE GENOMIC DNA]</scope>
    <source>
        <strain evidence="1">B47_G16</strain>
    </source>
</reference>